<evidence type="ECO:0000313" key="3">
    <source>
        <dbReference type="Proteomes" id="UP001060261"/>
    </source>
</evidence>
<organism evidence="2 3">
    <name type="scientific">Deinococcus rubellus</name>
    <dbReference type="NCBI Taxonomy" id="1889240"/>
    <lineage>
        <taxon>Bacteria</taxon>
        <taxon>Thermotogati</taxon>
        <taxon>Deinococcota</taxon>
        <taxon>Deinococci</taxon>
        <taxon>Deinococcales</taxon>
        <taxon>Deinococcaceae</taxon>
        <taxon>Deinococcus</taxon>
    </lineage>
</organism>
<proteinExistence type="predicted"/>
<evidence type="ECO:0008006" key="4">
    <source>
        <dbReference type="Google" id="ProtNLM"/>
    </source>
</evidence>
<feature type="region of interest" description="Disordered" evidence="1">
    <location>
        <begin position="1"/>
        <end position="64"/>
    </location>
</feature>
<dbReference type="Gene3D" id="3.40.1350.10">
    <property type="match status" value="1"/>
</dbReference>
<gene>
    <name evidence="2" type="ORF">N0D28_00405</name>
</gene>
<dbReference type="EMBL" id="CP104213">
    <property type="protein sequence ID" value="UWX64178.1"/>
    <property type="molecule type" value="Genomic_DNA"/>
</dbReference>
<protein>
    <recommendedName>
        <fullName evidence="4">Holliday junction resolvase</fullName>
    </recommendedName>
</protein>
<sequence>MTRQQIASASVGGHSSGGRGESTPGKKPVNSRRKGADGEREFAHALADAGFPATRGQQHAGGADSPDVRCEALAWIHFEVKRLADCKMFSPAQIREWAAQARRDAGPAKLPVLAHRWNGQSTWWIRVLPTDYRLPYWQTLSEFLTDVVERASKP</sequence>
<name>A0ABY5YK84_9DEIO</name>
<evidence type="ECO:0000256" key="1">
    <source>
        <dbReference type="SAM" id="MobiDB-lite"/>
    </source>
</evidence>
<dbReference type="Proteomes" id="UP001060261">
    <property type="component" value="Chromosome"/>
</dbReference>
<dbReference type="RefSeq" id="WP_260560453.1">
    <property type="nucleotide sequence ID" value="NZ_BAABEC010000020.1"/>
</dbReference>
<reference evidence="2" key="1">
    <citation type="submission" date="2022-09" db="EMBL/GenBank/DDBJ databases">
        <title>genome sequence of Deinococcus rubellus.</title>
        <authorList>
            <person name="Srinivasan S."/>
        </authorList>
    </citation>
    <scope>NUCLEOTIDE SEQUENCE</scope>
    <source>
        <strain evidence="2">Ant6</strain>
    </source>
</reference>
<accession>A0ABY5YK84</accession>
<feature type="compositionally biased region" description="Basic and acidic residues" evidence="1">
    <location>
        <begin position="34"/>
        <end position="43"/>
    </location>
</feature>
<evidence type="ECO:0000313" key="2">
    <source>
        <dbReference type="EMBL" id="UWX64178.1"/>
    </source>
</evidence>
<keyword evidence="3" id="KW-1185">Reference proteome</keyword>
<dbReference type="InterPro" id="IPR011856">
    <property type="entry name" value="tRNA_endonuc-like_dom_sf"/>
</dbReference>